<sequence length="477" mass="52421" precursor="true">MSNYKMMVLVFCISGCLPTMSYADEKVDFYAQFLFSFAQSPETIRNNIPARSEMFFRRHGVKNIQELRAGFNQQQLTELAQQLAGEYQRVFRNPKSLIRSRALGILYQSVNDIDPRIASRLPQPHRRQSSDNGPQNAIEDNIKVNQQTRAVAQAAINQGYILGETKGPLRMPQISRPRNPTPGSFADRFRDRMPDQLGNDLGKQTGELLDLDSLRPASTMNQASRSAINQNQDPGAGFEFNEGGFITPDANFEPDPPGSKTEMAQVDQSANPNAGKLSESNQIKGKYDDPELNQAYEDFQKLKNSKASNEEQYAAQSKTPMVRDPEIPFKQLNEPEPDLESDLLVERPEYVKPPPEPDTENGFVEGVGSESLKTMTKTDIPINAYEVYYGTDLFTGEPLSFVERVGRGVEVAVDVAVNVAPLVFRSAAARYSSAAAGALAGSIGGPVAAVAGAVVGAVAGEAIIKHGKKAVYKWLNH</sequence>
<dbReference type="Proteomes" id="UP000320722">
    <property type="component" value="Chromosome"/>
</dbReference>
<evidence type="ECO:0000256" key="1">
    <source>
        <dbReference type="SAM" id="MobiDB-lite"/>
    </source>
</evidence>
<feature type="region of interest" description="Disordered" evidence="1">
    <location>
        <begin position="167"/>
        <end position="186"/>
    </location>
</feature>
<proteinExistence type="predicted"/>
<feature type="compositionally biased region" description="Polar residues" evidence="1">
    <location>
        <begin position="266"/>
        <end position="283"/>
    </location>
</feature>
<evidence type="ECO:0008006" key="5">
    <source>
        <dbReference type="Google" id="ProtNLM"/>
    </source>
</evidence>
<keyword evidence="2" id="KW-0732">Signal</keyword>
<evidence type="ECO:0000313" key="4">
    <source>
        <dbReference type="Proteomes" id="UP000320722"/>
    </source>
</evidence>
<feature type="region of interest" description="Disordered" evidence="1">
    <location>
        <begin position="220"/>
        <end position="288"/>
    </location>
</feature>
<dbReference type="RefSeq" id="WP_145039056.1">
    <property type="nucleotide sequence ID" value="NZ_CP036347.1"/>
</dbReference>
<name>A0A517WAS0_9PLAN</name>
<evidence type="ECO:0000256" key="2">
    <source>
        <dbReference type="SAM" id="SignalP"/>
    </source>
</evidence>
<reference evidence="3 4" key="1">
    <citation type="submission" date="2019-02" db="EMBL/GenBank/DDBJ databases">
        <title>Deep-cultivation of Planctomycetes and their phenomic and genomic characterization uncovers novel biology.</title>
        <authorList>
            <person name="Wiegand S."/>
            <person name="Jogler M."/>
            <person name="Boedeker C."/>
            <person name="Pinto D."/>
            <person name="Vollmers J."/>
            <person name="Rivas-Marin E."/>
            <person name="Kohn T."/>
            <person name="Peeters S.H."/>
            <person name="Heuer A."/>
            <person name="Rast P."/>
            <person name="Oberbeckmann S."/>
            <person name="Bunk B."/>
            <person name="Jeske O."/>
            <person name="Meyerdierks A."/>
            <person name="Storesund J.E."/>
            <person name="Kallscheuer N."/>
            <person name="Luecker S."/>
            <person name="Lage O.M."/>
            <person name="Pohl T."/>
            <person name="Merkel B.J."/>
            <person name="Hornburger P."/>
            <person name="Mueller R.-W."/>
            <person name="Bruemmer F."/>
            <person name="Labrenz M."/>
            <person name="Spormann A.M."/>
            <person name="Op den Camp H."/>
            <person name="Overmann J."/>
            <person name="Amann R."/>
            <person name="Jetten M.S.M."/>
            <person name="Mascher T."/>
            <person name="Medema M.H."/>
            <person name="Devos D.P."/>
            <person name="Kaster A.-K."/>
            <person name="Ovreas L."/>
            <person name="Rohde M."/>
            <person name="Galperin M.Y."/>
            <person name="Jogler C."/>
        </authorList>
    </citation>
    <scope>NUCLEOTIDE SEQUENCE [LARGE SCALE GENOMIC DNA]</scope>
    <source>
        <strain evidence="3 4">V6</strain>
    </source>
</reference>
<gene>
    <name evidence="3" type="ORF">V6x_20400</name>
</gene>
<evidence type="ECO:0000313" key="3">
    <source>
        <dbReference type="EMBL" id="QDU02338.1"/>
    </source>
</evidence>
<feature type="signal peptide" evidence="2">
    <location>
        <begin position="1"/>
        <end position="23"/>
    </location>
</feature>
<feature type="chain" id="PRO_5021821359" description="Glycine zipper domain-containing protein" evidence="2">
    <location>
        <begin position="24"/>
        <end position="477"/>
    </location>
</feature>
<dbReference type="AlphaFoldDB" id="A0A517WAS0"/>
<dbReference type="EMBL" id="CP036347">
    <property type="protein sequence ID" value="QDU02338.1"/>
    <property type="molecule type" value="Genomic_DNA"/>
</dbReference>
<protein>
    <recommendedName>
        <fullName evidence="5">Glycine zipper domain-containing protein</fullName>
    </recommendedName>
</protein>
<feature type="compositionally biased region" description="Polar residues" evidence="1">
    <location>
        <begin position="220"/>
        <end position="233"/>
    </location>
</feature>
<organism evidence="3 4">
    <name type="scientific">Gimesia chilikensis</name>
    <dbReference type="NCBI Taxonomy" id="2605989"/>
    <lineage>
        <taxon>Bacteria</taxon>
        <taxon>Pseudomonadati</taxon>
        <taxon>Planctomycetota</taxon>
        <taxon>Planctomycetia</taxon>
        <taxon>Planctomycetales</taxon>
        <taxon>Planctomycetaceae</taxon>
        <taxon>Gimesia</taxon>
    </lineage>
</organism>
<accession>A0A517WAS0</accession>